<reference evidence="1" key="1">
    <citation type="submission" date="2013-07" db="EMBL/GenBank/DDBJ databases">
        <title>The genome of Eucalyptus grandis.</title>
        <authorList>
            <person name="Schmutz J."/>
            <person name="Hayes R."/>
            <person name="Myburg A."/>
            <person name="Tuskan G."/>
            <person name="Grattapaglia D."/>
            <person name="Rokhsar D.S."/>
        </authorList>
    </citation>
    <scope>NUCLEOTIDE SEQUENCE</scope>
    <source>
        <tissue evidence="1">Leaf extractions</tissue>
    </source>
</reference>
<organism evidence="1">
    <name type="scientific">Eucalyptus grandis</name>
    <name type="common">Flooded gum</name>
    <dbReference type="NCBI Taxonomy" id="71139"/>
    <lineage>
        <taxon>Eukaryota</taxon>
        <taxon>Viridiplantae</taxon>
        <taxon>Streptophyta</taxon>
        <taxon>Embryophyta</taxon>
        <taxon>Tracheophyta</taxon>
        <taxon>Spermatophyta</taxon>
        <taxon>Magnoliopsida</taxon>
        <taxon>eudicotyledons</taxon>
        <taxon>Gunneridae</taxon>
        <taxon>Pentapetalae</taxon>
        <taxon>rosids</taxon>
        <taxon>malvids</taxon>
        <taxon>Myrtales</taxon>
        <taxon>Myrtaceae</taxon>
        <taxon>Myrtoideae</taxon>
        <taxon>Eucalypteae</taxon>
        <taxon>Eucalyptus</taxon>
    </lineage>
</organism>
<name>A0A059BPV2_EUCGR</name>
<proteinExistence type="predicted"/>
<dbReference type="InParanoid" id="A0A059BPV2"/>
<accession>A0A059BPV2</accession>
<dbReference type="Gramene" id="KCW68222">
    <property type="protein sequence ID" value="KCW68222"/>
    <property type="gene ID" value="EUGRSUZ_F01876"/>
</dbReference>
<dbReference type="EMBL" id="KK198758">
    <property type="protein sequence ID" value="KCW68222.1"/>
    <property type="molecule type" value="Genomic_DNA"/>
</dbReference>
<evidence type="ECO:0000313" key="1">
    <source>
        <dbReference type="EMBL" id="KCW68222.1"/>
    </source>
</evidence>
<protein>
    <submittedName>
        <fullName evidence="1">Uncharacterized protein</fullName>
    </submittedName>
</protein>
<gene>
    <name evidence="1" type="ORF">EUGRSUZ_F01876</name>
</gene>
<dbReference type="AlphaFoldDB" id="A0A059BPV2"/>
<sequence length="80" mass="9036">MPNRSATKYRGMTNLESEMVNGEFQLPMRHDLTSEKHGDDSNTFASSMLPRLTGRNARSIYSIYTAKGVRLVLSIQPFGR</sequence>